<accession>A0ACB9M0X7</accession>
<evidence type="ECO:0000313" key="1">
    <source>
        <dbReference type="EMBL" id="KAI4317743.1"/>
    </source>
</evidence>
<reference evidence="1 2" key="1">
    <citation type="journal article" date="2022" name="DNA Res.">
        <title>Chromosomal-level genome assembly of the orchid tree Bauhinia variegata (Leguminosae; Cercidoideae) supports the allotetraploid origin hypothesis of Bauhinia.</title>
        <authorList>
            <person name="Zhong Y."/>
            <person name="Chen Y."/>
            <person name="Zheng D."/>
            <person name="Pang J."/>
            <person name="Liu Y."/>
            <person name="Luo S."/>
            <person name="Meng S."/>
            <person name="Qian L."/>
            <person name="Wei D."/>
            <person name="Dai S."/>
            <person name="Zhou R."/>
        </authorList>
    </citation>
    <scope>NUCLEOTIDE SEQUENCE [LARGE SCALE GENOMIC DNA]</scope>
    <source>
        <strain evidence="1">BV-YZ2020</strain>
    </source>
</reference>
<organism evidence="1 2">
    <name type="scientific">Bauhinia variegata</name>
    <name type="common">Purple orchid tree</name>
    <name type="synonym">Phanera variegata</name>
    <dbReference type="NCBI Taxonomy" id="167791"/>
    <lineage>
        <taxon>Eukaryota</taxon>
        <taxon>Viridiplantae</taxon>
        <taxon>Streptophyta</taxon>
        <taxon>Embryophyta</taxon>
        <taxon>Tracheophyta</taxon>
        <taxon>Spermatophyta</taxon>
        <taxon>Magnoliopsida</taxon>
        <taxon>eudicotyledons</taxon>
        <taxon>Gunneridae</taxon>
        <taxon>Pentapetalae</taxon>
        <taxon>rosids</taxon>
        <taxon>fabids</taxon>
        <taxon>Fabales</taxon>
        <taxon>Fabaceae</taxon>
        <taxon>Cercidoideae</taxon>
        <taxon>Cercideae</taxon>
        <taxon>Bauhiniinae</taxon>
        <taxon>Bauhinia</taxon>
    </lineage>
</organism>
<comment type="caution">
    <text evidence="1">The sequence shown here is derived from an EMBL/GenBank/DDBJ whole genome shotgun (WGS) entry which is preliminary data.</text>
</comment>
<keyword evidence="2" id="KW-1185">Reference proteome</keyword>
<dbReference type="EMBL" id="CM039435">
    <property type="protein sequence ID" value="KAI4317743.1"/>
    <property type="molecule type" value="Genomic_DNA"/>
</dbReference>
<gene>
    <name evidence="1" type="ORF">L6164_025589</name>
</gene>
<name>A0ACB9M0X7_BAUVA</name>
<proteinExistence type="predicted"/>
<sequence length="70" mass="8675">MFSRGYHIKLEHTTSSKLSRLIIMAGNSVSMRSRKPRLWRKCLRQCREKKTRFYIIWRCTVILLRWEDRF</sequence>
<dbReference type="Proteomes" id="UP000828941">
    <property type="component" value="Chromosome 10"/>
</dbReference>
<evidence type="ECO:0000313" key="2">
    <source>
        <dbReference type="Proteomes" id="UP000828941"/>
    </source>
</evidence>
<protein>
    <submittedName>
        <fullName evidence="1">Uncharacterized protein</fullName>
    </submittedName>
</protein>